<dbReference type="PANTHER" id="PTHR12436:SF3">
    <property type="entry name" value="GERMINAL-CENTER ASSOCIATED NUCLEAR PROTEIN"/>
    <property type="match status" value="1"/>
</dbReference>
<reference evidence="2 3" key="2">
    <citation type="submission" date="2018-11" db="EMBL/GenBank/DDBJ databases">
        <authorList>
            <consortium name="Pathogen Informatics"/>
        </authorList>
    </citation>
    <scope>NUCLEOTIDE SEQUENCE [LARGE SCALE GENOMIC DNA]</scope>
</reference>
<dbReference type="InterPro" id="IPR045107">
    <property type="entry name" value="SAC3/GANP/THP3"/>
</dbReference>
<dbReference type="GO" id="GO:0006406">
    <property type="term" value="P:mRNA export from nucleus"/>
    <property type="evidence" value="ECO:0007669"/>
    <property type="project" value="TreeGrafter"/>
</dbReference>
<dbReference type="GO" id="GO:0005737">
    <property type="term" value="C:cytoplasm"/>
    <property type="evidence" value="ECO:0007669"/>
    <property type="project" value="TreeGrafter"/>
</dbReference>
<dbReference type="Proteomes" id="UP000271162">
    <property type="component" value="Unassembled WGS sequence"/>
</dbReference>
<dbReference type="Pfam" id="PF03399">
    <property type="entry name" value="SAC3_GANP"/>
    <property type="match status" value="1"/>
</dbReference>
<evidence type="ECO:0000313" key="2">
    <source>
        <dbReference type="EMBL" id="VDL86337.1"/>
    </source>
</evidence>
<reference evidence="4" key="1">
    <citation type="submission" date="2017-02" db="UniProtKB">
        <authorList>
            <consortium name="WormBaseParasite"/>
        </authorList>
    </citation>
    <scope>IDENTIFICATION</scope>
</reference>
<sequence length="279" mass="32296">MVGFPPGSLLALIGKQCPTEFDKYQLLEERDKILSKLRDEENKHSGEKARVVTGQCPGMCPEKERYVRVVQKRISPFECDSNGVLDPRRMVKEYARSAADQDNPLPHELRSKELLQTSMGYLLQQVLDFAPENDEDLAMWYDFLWSRTRAIRKEITQLMLSDSTAVSLLERCARLHILCAYKLCHLGSDKFDQNMNTENLAKCLQSLRHLYEDLALHGEVLETEAEFRGYDVMLHLHDSNVMRQVLSYRKEVRESKPVRLAIQLASALQNNNYVRYAEQ</sequence>
<dbReference type="EMBL" id="UYSL01027055">
    <property type="protein sequence ID" value="VDL86337.1"/>
    <property type="molecule type" value="Genomic_DNA"/>
</dbReference>
<protein>
    <submittedName>
        <fullName evidence="4">Germinal-center associated nuclear protein (inferred by orthology to a human protein)</fullName>
    </submittedName>
</protein>
<evidence type="ECO:0000313" key="4">
    <source>
        <dbReference type="WBParaSite" id="NBR_0002191101-mRNA-1"/>
    </source>
</evidence>
<dbReference type="WBParaSite" id="NBR_0002191101-mRNA-1">
    <property type="protein sequence ID" value="NBR_0002191101-mRNA-1"/>
    <property type="gene ID" value="NBR_0002191101"/>
</dbReference>
<keyword evidence="3" id="KW-1185">Reference proteome</keyword>
<dbReference type="InterPro" id="IPR005062">
    <property type="entry name" value="SAC3/GANP/THP3_conserved"/>
</dbReference>
<dbReference type="PANTHER" id="PTHR12436">
    <property type="entry name" value="80 KDA MCM3-ASSOCIATED PROTEIN"/>
    <property type="match status" value="1"/>
</dbReference>
<dbReference type="OMA" id="SERIMNN"/>
<accession>A0A0N4YXD9</accession>
<dbReference type="Gene3D" id="1.25.40.990">
    <property type="match status" value="1"/>
</dbReference>
<feature type="domain" description="SAC3/GANP/THP3 conserved" evidence="1">
    <location>
        <begin position="59"/>
        <end position="276"/>
    </location>
</feature>
<gene>
    <name evidence="2" type="ORF">NBR_LOCUS21912</name>
</gene>
<organism evidence="4">
    <name type="scientific">Nippostrongylus brasiliensis</name>
    <name type="common">Rat hookworm</name>
    <dbReference type="NCBI Taxonomy" id="27835"/>
    <lineage>
        <taxon>Eukaryota</taxon>
        <taxon>Metazoa</taxon>
        <taxon>Ecdysozoa</taxon>
        <taxon>Nematoda</taxon>
        <taxon>Chromadorea</taxon>
        <taxon>Rhabditida</taxon>
        <taxon>Rhabditina</taxon>
        <taxon>Rhabditomorpha</taxon>
        <taxon>Strongyloidea</taxon>
        <taxon>Heligmosomidae</taxon>
        <taxon>Nippostrongylus</taxon>
    </lineage>
</organism>
<evidence type="ECO:0000259" key="1">
    <source>
        <dbReference type="Pfam" id="PF03399"/>
    </source>
</evidence>
<evidence type="ECO:0000313" key="3">
    <source>
        <dbReference type="Proteomes" id="UP000271162"/>
    </source>
</evidence>
<dbReference type="STRING" id="27835.A0A0N4YXD9"/>
<dbReference type="GO" id="GO:0070390">
    <property type="term" value="C:transcription export complex 2"/>
    <property type="evidence" value="ECO:0007669"/>
    <property type="project" value="TreeGrafter"/>
</dbReference>
<proteinExistence type="predicted"/>
<name>A0A0N4YXD9_NIPBR</name>
<dbReference type="AlphaFoldDB" id="A0A0N4YXD9"/>